<reference evidence="1 2" key="2">
    <citation type="journal article" date="2014" name="PLoS ONE">
        <title>Evolution of mitochondria reconstructed from the energy metabolism of living bacteria.</title>
        <authorList>
            <person name="Degli Esposti M."/>
            <person name="Chouaia B."/>
            <person name="Comandatore F."/>
            <person name="Crotti E."/>
            <person name="Sassera D."/>
            <person name="Lievens P.M."/>
            <person name="Daffonchio D."/>
            <person name="Bandi C."/>
        </authorList>
    </citation>
    <scope>NUCLEOTIDE SEQUENCE [LARGE SCALE GENOMIC DNA]</scope>
    <source>
        <strain evidence="1 2">SF2.1</strain>
    </source>
</reference>
<dbReference type="EMBL" id="CBLX010000009">
    <property type="protein sequence ID" value="CDG39392.1"/>
    <property type="molecule type" value="Genomic_DNA"/>
</dbReference>
<comment type="caution">
    <text evidence="1">The sequence shown here is derived from an EMBL/GenBank/DDBJ whole genome shotgun (WGS) entry which is preliminary data.</text>
</comment>
<dbReference type="AlphaFoldDB" id="A0A060QKE2"/>
<reference evidence="1 2" key="1">
    <citation type="journal article" date="2014" name="Genome Biol. Evol.">
        <title>Acetic acid bacteria genomes reveal functional traits for adaptation to life in insect guts.</title>
        <authorList>
            <person name="Chouaia B."/>
            <person name="Gaiarsa S."/>
            <person name="Crotti E."/>
            <person name="Comandatore F."/>
            <person name="Degli Esposti M."/>
            <person name="Ricci I."/>
            <person name="Alma A."/>
            <person name="Favia G."/>
            <person name="Bandi C."/>
            <person name="Daffonchio D."/>
        </authorList>
    </citation>
    <scope>NUCLEOTIDE SEQUENCE [LARGE SCALE GENOMIC DNA]</scope>
    <source>
        <strain evidence="1 2">SF2.1</strain>
    </source>
</reference>
<protein>
    <submittedName>
        <fullName evidence="1">Uncharacterized protein</fullName>
    </submittedName>
</protein>
<sequence length="40" mass="4200">MIPAYPRIMACSTVETCLETLATEGINTAGVQGLTCVVEI</sequence>
<evidence type="ECO:0000313" key="1">
    <source>
        <dbReference type="EMBL" id="CDG39392.1"/>
    </source>
</evidence>
<evidence type="ECO:0000313" key="2">
    <source>
        <dbReference type="Proteomes" id="UP000027583"/>
    </source>
</evidence>
<dbReference type="Proteomes" id="UP000027583">
    <property type="component" value="Unassembled WGS sequence"/>
</dbReference>
<gene>
    <name evidence="1" type="ORF">ASAP_1347</name>
</gene>
<organism evidence="1 2">
    <name type="scientific">Asaia bogorensis</name>
    <dbReference type="NCBI Taxonomy" id="91915"/>
    <lineage>
        <taxon>Bacteria</taxon>
        <taxon>Pseudomonadati</taxon>
        <taxon>Pseudomonadota</taxon>
        <taxon>Alphaproteobacteria</taxon>
        <taxon>Acetobacterales</taxon>
        <taxon>Acetobacteraceae</taxon>
        <taxon>Asaia</taxon>
    </lineage>
</organism>
<name>A0A060QKE2_9PROT</name>
<proteinExistence type="predicted"/>
<accession>A0A060QKE2</accession>